<dbReference type="Proteomes" id="UP000588112">
    <property type="component" value="Unassembled WGS sequence"/>
</dbReference>
<dbReference type="InterPro" id="IPR011604">
    <property type="entry name" value="PDDEXK-like_dom_sf"/>
</dbReference>
<dbReference type="EMBL" id="JACHBR010000001">
    <property type="protein sequence ID" value="MBB5626644.1"/>
    <property type="molecule type" value="Genomic_DNA"/>
</dbReference>
<comment type="caution">
    <text evidence="1">The sequence shown here is derived from an EMBL/GenBank/DDBJ whole genome shotgun (WGS) entry which is preliminary data.</text>
</comment>
<dbReference type="Gene3D" id="3.90.320.10">
    <property type="match status" value="1"/>
</dbReference>
<dbReference type="RefSeq" id="WP_184610728.1">
    <property type="nucleotide sequence ID" value="NZ_BOOS01000029.1"/>
</dbReference>
<keyword evidence="2" id="KW-1185">Reference proteome</keyword>
<evidence type="ECO:0000313" key="1">
    <source>
        <dbReference type="EMBL" id="MBB5626644.1"/>
    </source>
</evidence>
<reference evidence="1 2" key="1">
    <citation type="submission" date="2020-08" db="EMBL/GenBank/DDBJ databases">
        <title>Sequencing the genomes of 1000 actinobacteria strains.</title>
        <authorList>
            <person name="Klenk H.-P."/>
        </authorList>
    </citation>
    <scope>NUCLEOTIDE SEQUENCE [LARGE SCALE GENOMIC DNA]</scope>
    <source>
        <strain evidence="1 2">DSM 45790</strain>
    </source>
</reference>
<dbReference type="AlphaFoldDB" id="A0A7W8Z3B9"/>
<evidence type="ECO:0008006" key="3">
    <source>
        <dbReference type="Google" id="ProtNLM"/>
    </source>
</evidence>
<proteinExistence type="predicted"/>
<sequence length="262" mass="28456">MSTPVEALVAELDGVIESAIANAPRSLQTRIGPSEMGIPCDLRLGYKLLGHPETNASRTVAWKPFIGTAVHDALTIIFALANHALPSFREDGIPRYHVEEKVVVGQVNGDDIDGTTDLYVDGTVIDWKIVGGPSLRKYKAEGPGDQYQRQVHTYGAGWAQLGFPVKNVAIYFLPRDQEWKQRHFWHEPYDQALALETVSKVDGIAKLTSALGAAALPLLRRAPAWCRSCPWLAPGSTDLARGCPGHPDATAPDSSLTDLIAQ</sequence>
<protein>
    <recommendedName>
        <fullName evidence="3">PD-(D/E)XK endonuclease-like domain-containing protein</fullName>
    </recommendedName>
</protein>
<evidence type="ECO:0000313" key="2">
    <source>
        <dbReference type="Proteomes" id="UP000588112"/>
    </source>
</evidence>
<gene>
    <name evidence="1" type="ORF">BJ981_002343</name>
</gene>
<organism evidence="1 2">
    <name type="scientific">Sphaerisporangium krabiense</name>
    <dbReference type="NCBI Taxonomy" id="763782"/>
    <lineage>
        <taxon>Bacteria</taxon>
        <taxon>Bacillati</taxon>
        <taxon>Actinomycetota</taxon>
        <taxon>Actinomycetes</taxon>
        <taxon>Streptosporangiales</taxon>
        <taxon>Streptosporangiaceae</taxon>
        <taxon>Sphaerisporangium</taxon>
    </lineage>
</organism>
<name>A0A7W8Z3B9_9ACTN</name>
<accession>A0A7W8Z3B9</accession>